<sequence length="33" mass="3698">MKGGITANGKEKEEGSQEEEGREEEVALQIQRH</sequence>
<organism evidence="2">
    <name type="scientific">marine metagenome</name>
    <dbReference type="NCBI Taxonomy" id="408172"/>
    <lineage>
        <taxon>unclassified sequences</taxon>
        <taxon>metagenomes</taxon>
        <taxon>ecological metagenomes</taxon>
    </lineage>
</organism>
<name>A0A381N621_9ZZZZ</name>
<accession>A0A381N621</accession>
<protein>
    <submittedName>
        <fullName evidence="2">Uncharacterized protein</fullName>
    </submittedName>
</protein>
<proteinExistence type="predicted"/>
<reference evidence="2" key="1">
    <citation type="submission" date="2018-05" db="EMBL/GenBank/DDBJ databases">
        <authorList>
            <person name="Lanie J.A."/>
            <person name="Ng W.-L."/>
            <person name="Kazmierczak K.M."/>
            <person name="Andrzejewski T.M."/>
            <person name="Davidsen T.M."/>
            <person name="Wayne K.J."/>
            <person name="Tettelin H."/>
            <person name="Glass J.I."/>
            <person name="Rusch D."/>
            <person name="Podicherti R."/>
            <person name="Tsui H.-C.T."/>
            <person name="Winkler M.E."/>
        </authorList>
    </citation>
    <scope>NUCLEOTIDE SEQUENCE</scope>
</reference>
<evidence type="ECO:0000256" key="1">
    <source>
        <dbReference type="SAM" id="MobiDB-lite"/>
    </source>
</evidence>
<feature type="region of interest" description="Disordered" evidence="1">
    <location>
        <begin position="1"/>
        <end position="33"/>
    </location>
</feature>
<dbReference type="AlphaFoldDB" id="A0A381N621"/>
<evidence type="ECO:0000313" key="2">
    <source>
        <dbReference type="EMBL" id="SUZ50066.1"/>
    </source>
</evidence>
<dbReference type="EMBL" id="UINC01000151">
    <property type="protein sequence ID" value="SUZ50066.1"/>
    <property type="molecule type" value="Genomic_DNA"/>
</dbReference>
<gene>
    <name evidence="2" type="ORF">METZ01_LOCUS2920</name>
</gene>